<dbReference type="Proteomes" id="UP000807115">
    <property type="component" value="Chromosome 2"/>
</dbReference>
<accession>A0A921RR70</accession>
<feature type="signal peptide" evidence="1">
    <location>
        <begin position="1"/>
        <end position="25"/>
    </location>
</feature>
<reference evidence="2" key="1">
    <citation type="journal article" date="2019" name="BMC Genomics">
        <title>A new reference genome for Sorghum bicolor reveals high levels of sequence similarity between sweet and grain genotypes: implications for the genetics of sugar metabolism.</title>
        <authorList>
            <person name="Cooper E.A."/>
            <person name="Brenton Z.W."/>
            <person name="Flinn B.S."/>
            <person name="Jenkins J."/>
            <person name="Shu S."/>
            <person name="Flowers D."/>
            <person name="Luo F."/>
            <person name="Wang Y."/>
            <person name="Xia P."/>
            <person name="Barry K."/>
            <person name="Daum C."/>
            <person name="Lipzen A."/>
            <person name="Yoshinaga Y."/>
            <person name="Schmutz J."/>
            <person name="Saski C."/>
            <person name="Vermerris W."/>
            <person name="Kresovich S."/>
        </authorList>
    </citation>
    <scope>NUCLEOTIDE SEQUENCE</scope>
</reference>
<dbReference type="AlphaFoldDB" id="A0A921RR70"/>
<evidence type="ECO:0000313" key="3">
    <source>
        <dbReference type="Proteomes" id="UP000807115"/>
    </source>
</evidence>
<organism evidence="2 3">
    <name type="scientific">Sorghum bicolor</name>
    <name type="common">Sorghum</name>
    <name type="synonym">Sorghum vulgare</name>
    <dbReference type="NCBI Taxonomy" id="4558"/>
    <lineage>
        <taxon>Eukaryota</taxon>
        <taxon>Viridiplantae</taxon>
        <taxon>Streptophyta</taxon>
        <taxon>Embryophyta</taxon>
        <taxon>Tracheophyta</taxon>
        <taxon>Spermatophyta</taxon>
        <taxon>Magnoliopsida</taxon>
        <taxon>Liliopsida</taxon>
        <taxon>Poales</taxon>
        <taxon>Poaceae</taxon>
        <taxon>PACMAD clade</taxon>
        <taxon>Panicoideae</taxon>
        <taxon>Andropogonodae</taxon>
        <taxon>Andropogoneae</taxon>
        <taxon>Sorghinae</taxon>
        <taxon>Sorghum</taxon>
    </lineage>
</organism>
<evidence type="ECO:0000256" key="1">
    <source>
        <dbReference type="SAM" id="SignalP"/>
    </source>
</evidence>
<sequence>MHNCYRTGLMYLHSICFLLLGHSPAKVSNKCSLELLELDACVYEPVTKLHISVVFSHVSM</sequence>
<dbReference type="EMBL" id="CM027681">
    <property type="protein sequence ID" value="KAG0544338.1"/>
    <property type="molecule type" value="Genomic_DNA"/>
</dbReference>
<proteinExistence type="predicted"/>
<comment type="caution">
    <text evidence="2">The sequence shown here is derived from an EMBL/GenBank/DDBJ whole genome shotgun (WGS) entry which is preliminary data.</text>
</comment>
<reference evidence="2" key="2">
    <citation type="submission" date="2020-10" db="EMBL/GenBank/DDBJ databases">
        <authorList>
            <person name="Cooper E.A."/>
            <person name="Brenton Z.W."/>
            <person name="Flinn B.S."/>
            <person name="Jenkins J."/>
            <person name="Shu S."/>
            <person name="Flowers D."/>
            <person name="Luo F."/>
            <person name="Wang Y."/>
            <person name="Xia P."/>
            <person name="Barry K."/>
            <person name="Daum C."/>
            <person name="Lipzen A."/>
            <person name="Yoshinaga Y."/>
            <person name="Schmutz J."/>
            <person name="Saski C."/>
            <person name="Vermerris W."/>
            <person name="Kresovich S."/>
        </authorList>
    </citation>
    <scope>NUCLEOTIDE SEQUENCE</scope>
</reference>
<gene>
    <name evidence="2" type="ORF">BDA96_02G266800</name>
</gene>
<protein>
    <submittedName>
        <fullName evidence="2">Uncharacterized protein</fullName>
    </submittedName>
</protein>
<evidence type="ECO:0000313" key="2">
    <source>
        <dbReference type="EMBL" id="KAG0544338.1"/>
    </source>
</evidence>
<name>A0A921RR70_SORBI</name>
<feature type="chain" id="PRO_5036849784" evidence="1">
    <location>
        <begin position="26"/>
        <end position="60"/>
    </location>
</feature>
<keyword evidence="1" id="KW-0732">Signal</keyword>